<dbReference type="InterPro" id="IPR037066">
    <property type="entry name" value="Plug_dom_sf"/>
</dbReference>
<evidence type="ECO:0000256" key="14">
    <source>
        <dbReference type="PROSITE-ProRule" id="PRU01360"/>
    </source>
</evidence>
<evidence type="ECO:0000256" key="16">
    <source>
        <dbReference type="RuleBase" id="RU003357"/>
    </source>
</evidence>
<dbReference type="InterPro" id="IPR010917">
    <property type="entry name" value="TonB_rcpt_CS"/>
</dbReference>
<evidence type="ECO:0000256" key="10">
    <source>
        <dbReference type="ARBA" id="ARBA00023077"/>
    </source>
</evidence>
<dbReference type="InterPro" id="IPR000531">
    <property type="entry name" value="Beta-barrel_TonB"/>
</dbReference>
<evidence type="ECO:0000256" key="2">
    <source>
        <dbReference type="ARBA" id="ARBA00009810"/>
    </source>
</evidence>
<comment type="similarity">
    <text evidence="2 14 16">Belongs to the TonB-dependent receptor family.</text>
</comment>
<evidence type="ECO:0000313" key="19">
    <source>
        <dbReference type="EMBL" id="EED67720.1"/>
    </source>
</evidence>
<keyword evidence="6 14" id="KW-0812">Transmembrane</keyword>
<evidence type="ECO:0000256" key="1">
    <source>
        <dbReference type="ARBA" id="ARBA00004571"/>
    </source>
</evidence>
<dbReference type="Gene3D" id="2.170.130.10">
    <property type="entry name" value="TonB-dependent receptor, plug domain"/>
    <property type="match status" value="1"/>
</dbReference>
<proteinExistence type="inferred from homology"/>
<dbReference type="OrthoDB" id="8732650at2"/>
<evidence type="ECO:0000256" key="9">
    <source>
        <dbReference type="ARBA" id="ARBA00023065"/>
    </source>
</evidence>
<evidence type="ECO:0000313" key="20">
    <source>
        <dbReference type="Proteomes" id="UP000003039"/>
    </source>
</evidence>
<dbReference type="PANTHER" id="PTHR32552:SF82">
    <property type="entry name" value="FCUA PROTEIN"/>
    <property type="match status" value="1"/>
</dbReference>
<dbReference type="Pfam" id="PF00593">
    <property type="entry name" value="TonB_dep_Rec_b-barrel"/>
    <property type="match status" value="1"/>
</dbReference>
<dbReference type="InterPro" id="IPR012910">
    <property type="entry name" value="Plug_dom"/>
</dbReference>
<feature type="domain" description="TonB-dependent receptor-like beta-barrel" evidence="17">
    <location>
        <begin position="301"/>
        <end position="728"/>
    </location>
</feature>
<dbReference type="PROSITE" id="PS01156">
    <property type="entry name" value="TONB_DEPENDENT_REC_2"/>
    <property type="match status" value="1"/>
</dbReference>
<feature type="domain" description="TonB-dependent receptor plug" evidence="18">
    <location>
        <begin position="114"/>
        <end position="207"/>
    </location>
</feature>
<dbReference type="GO" id="GO:0009279">
    <property type="term" value="C:cell outer membrane"/>
    <property type="evidence" value="ECO:0007669"/>
    <property type="project" value="UniProtKB-SubCell"/>
</dbReference>
<dbReference type="Gene3D" id="2.40.170.20">
    <property type="entry name" value="TonB-dependent receptor, beta-barrel domain"/>
    <property type="match status" value="1"/>
</dbReference>
<keyword evidence="4 14" id="KW-1134">Transmembrane beta strand</keyword>
<dbReference type="CDD" id="cd01347">
    <property type="entry name" value="ligand_gated_channel"/>
    <property type="match status" value="1"/>
</dbReference>
<keyword evidence="7" id="KW-0732">Signal</keyword>
<keyword evidence="11 14" id="KW-0472">Membrane</keyword>
<organism evidence="19 20">
    <name type="scientific">Comamonas testosteroni (strain DSM 14576 / KF-1)</name>
    <name type="common">Pseudomonas testosteroni</name>
    <dbReference type="NCBI Taxonomy" id="399795"/>
    <lineage>
        <taxon>Bacteria</taxon>
        <taxon>Pseudomonadati</taxon>
        <taxon>Pseudomonadota</taxon>
        <taxon>Betaproteobacteria</taxon>
        <taxon>Burkholderiales</taxon>
        <taxon>Comamonadaceae</taxon>
        <taxon>Comamonas</taxon>
    </lineage>
</organism>
<evidence type="ECO:0000256" key="7">
    <source>
        <dbReference type="ARBA" id="ARBA00022729"/>
    </source>
</evidence>
<comment type="subcellular location">
    <subcellularLocation>
        <location evidence="1 14">Cell outer membrane</location>
        <topology evidence="1 14">Multi-pass membrane protein</topology>
    </subcellularLocation>
</comment>
<dbReference type="InterPro" id="IPR010105">
    <property type="entry name" value="TonB_sidphr_rcpt"/>
</dbReference>
<keyword evidence="5" id="KW-0410">Iron transport</keyword>
<dbReference type="Proteomes" id="UP000003039">
    <property type="component" value="Unassembled WGS sequence"/>
</dbReference>
<feature type="short sequence motif" description="TonB C-terminal box" evidence="15">
    <location>
        <begin position="741"/>
        <end position="758"/>
    </location>
</feature>
<dbReference type="InterPro" id="IPR036942">
    <property type="entry name" value="Beta-barrel_TonB_sf"/>
</dbReference>
<keyword evidence="12 19" id="KW-0675">Receptor</keyword>
<evidence type="ECO:0000259" key="18">
    <source>
        <dbReference type="Pfam" id="PF07715"/>
    </source>
</evidence>
<evidence type="ECO:0000256" key="5">
    <source>
        <dbReference type="ARBA" id="ARBA00022496"/>
    </source>
</evidence>
<dbReference type="EMBL" id="AAUJ02000001">
    <property type="protein sequence ID" value="EED67720.1"/>
    <property type="molecule type" value="Genomic_DNA"/>
</dbReference>
<dbReference type="RefSeq" id="WP_003055550.1">
    <property type="nucleotide sequence ID" value="NZ_AAUJ02000001.1"/>
</dbReference>
<dbReference type="PANTHER" id="PTHR32552">
    <property type="entry name" value="FERRICHROME IRON RECEPTOR-RELATED"/>
    <property type="match status" value="1"/>
</dbReference>
<evidence type="ECO:0000256" key="4">
    <source>
        <dbReference type="ARBA" id="ARBA00022452"/>
    </source>
</evidence>
<reference evidence="19 20" key="1">
    <citation type="journal article" date="2004" name="Appl. Environ. Microbiol.">
        <title>Mineralization of individual congeners of linear alkylbenzenesulfonate by defined pairs of heterotrophic bacteria.</title>
        <authorList>
            <person name="Schleheck D."/>
            <person name="Knepper T.P."/>
            <person name="Fischer K."/>
            <person name="Cook A.M."/>
        </authorList>
    </citation>
    <scope>NUCLEOTIDE SEQUENCE [LARGE SCALE GENOMIC DNA]</scope>
    <source>
        <strain evidence="20">DSM 14576 / KF-1</strain>
    </source>
</reference>
<evidence type="ECO:0000256" key="3">
    <source>
        <dbReference type="ARBA" id="ARBA00022448"/>
    </source>
</evidence>
<sequence length="758" mass="81645">MTQRHRPPRTVRPARQALPSAFDGTSSHLATAVQKAQRFAFACTAWAALAAPGLAQTANQADEANQPRPPASAGADAATLPTVTVRAEATMPVYSGGQVGTRARMGFLGDKDFMETPFSTITYTEQFIADQQAQDIQSVISKTDPTVFTSGIAGEALESYSIRGFSSDVGDVTVNGLSGMAGYYRSSPEMFERVEVLKGPSALLNGMPPKGSAGGAVNLVTKRAGDEPLTRLTGTYMSDAHFGGHLDLGRRFGENKQFGIRFNGVYRDGETALNDQKKKISQAALGLDWRGARARIFADLYQSQERGNGLTRGLTLAPGLPVPKPPKPDVSWNPPWSFFDLTDKGAMLRGEFDLTDQLMAYAAAGVSKSEVDTLMGLPQVFNQAGDFRINYSGVSDRMERKSAEVGLKGKARTGSLGHQFALNATYYHEDYLLRGFRNVLPQDWLGNIYRPVWGPEAARPGTIPALTQTDTRLSSVGLADTLSFAQDRVQLTLGVRRQEVVNDSFNGTTGARIGERYKQSATTPAAALVVKASDHISVYANYTEGLSQGAMAPNTAENAGEVFAPYKTKQKEVGIKFDLGAFAHTLSVYEIKRPGSYTDPVTNVFSFGGEQRNRGVEWGLFGVPMRGVRLMGGIAYSDARVTKAAVAANEGKQATGLPKWQAKLGAQWDVPAWQGLTLSANATTASRQYLNADNSLSVPGRTVFDVGARHATKVSGRPLTLRAAITNLTNKAYWAKPHYTSLALGAPRTLYVSATMDF</sequence>
<keyword evidence="8" id="KW-0408">Iron</keyword>
<dbReference type="GO" id="GO:0015891">
    <property type="term" value="P:siderophore transport"/>
    <property type="evidence" value="ECO:0007669"/>
    <property type="project" value="InterPro"/>
</dbReference>
<evidence type="ECO:0000256" key="13">
    <source>
        <dbReference type="ARBA" id="ARBA00023237"/>
    </source>
</evidence>
<gene>
    <name evidence="19" type="ORF">CtesDRAFT_PD2666</name>
</gene>
<dbReference type="eggNOG" id="COG4774">
    <property type="taxonomic scope" value="Bacteria"/>
</dbReference>
<dbReference type="PROSITE" id="PS52016">
    <property type="entry name" value="TONB_DEPENDENT_REC_3"/>
    <property type="match status" value="1"/>
</dbReference>
<evidence type="ECO:0000256" key="11">
    <source>
        <dbReference type="ARBA" id="ARBA00023136"/>
    </source>
</evidence>
<keyword evidence="10 16" id="KW-0798">TonB box</keyword>
<evidence type="ECO:0000259" key="17">
    <source>
        <dbReference type="Pfam" id="PF00593"/>
    </source>
</evidence>
<dbReference type="SUPFAM" id="SSF56935">
    <property type="entry name" value="Porins"/>
    <property type="match status" value="1"/>
</dbReference>
<dbReference type="GO" id="GO:0038023">
    <property type="term" value="F:signaling receptor activity"/>
    <property type="evidence" value="ECO:0007669"/>
    <property type="project" value="InterPro"/>
</dbReference>
<accession>B7WVU8</accession>
<evidence type="ECO:0000256" key="6">
    <source>
        <dbReference type="ARBA" id="ARBA00022692"/>
    </source>
</evidence>
<dbReference type="AlphaFoldDB" id="B7WVU8"/>
<evidence type="ECO:0000256" key="12">
    <source>
        <dbReference type="ARBA" id="ARBA00023170"/>
    </source>
</evidence>
<evidence type="ECO:0000256" key="15">
    <source>
        <dbReference type="PROSITE-ProRule" id="PRU10144"/>
    </source>
</evidence>
<dbReference type="InterPro" id="IPR039426">
    <property type="entry name" value="TonB-dep_rcpt-like"/>
</dbReference>
<comment type="caution">
    <text evidence="19">The sequence shown here is derived from an EMBL/GenBank/DDBJ whole genome shotgun (WGS) entry which is preliminary data.</text>
</comment>
<keyword evidence="9" id="KW-0406">Ion transport</keyword>
<protein>
    <submittedName>
        <fullName evidence="19">TonB-dependent siderophore receptor</fullName>
    </submittedName>
</protein>
<dbReference type="NCBIfam" id="TIGR01783">
    <property type="entry name" value="TonB-siderophor"/>
    <property type="match status" value="1"/>
</dbReference>
<keyword evidence="13 14" id="KW-0998">Cell outer membrane</keyword>
<name>B7WVU8_COMTK</name>
<dbReference type="GO" id="GO:0015344">
    <property type="term" value="F:siderophore uptake transmembrane transporter activity"/>
    <property type="evidence" value="ECO:0007669"/>
    <property type="project" value="TreeGrafter"/>
</dbReference>
<evidence type="ECO:0000256" key="8">
    <source>
        <dbReference type="ARBA" id="ARBA00023004"/>
    </source>
</evidence>
<dbReference type="Pfam" id="PF07715">
    <property type="entry name" value="Plug"/>
    <property type="match status" value="1"/>
</dbReference>
<keyword evidence="3 14" id="KW-0813">Transport</keyword>